<protein>
    <submittedName>
        <fullName evidence="1">Uncharacterized protein</fullName>
    </submittedName>
</protein>
<name>A0A9D2CTB4_9FIRM</name>
<gene>
    <name evidence="1" type="ORF">H9729_05660</name>
</gene>
<evidence type="ECO:0000313" key="1">
    <source>
        <dbReference type="EMBL" id="HIY97158.1"/>
    </source>
</evidence>
<reference evidence="1" key="1">
    <citation type="journal article" date="2021" name="PeerJ">
        <title>Extensive microbial diversity within the chicken gut microbiome revealed by metagenomics and culture.</title>
        <authorList>
            <person name="Gilroy R."/>
            <person name="Ravi A."/>
            <person name="Getino M."/>
            <person name="Pursley I."/>
            <person name="Horton D.L."/>
            <person name="Alikhan N.F."/>
            <person name="Baker D."/>
            <person name="Gharbi K."/>
            <person name="Hall N."/>
            <person name="Watson M."/>
            <person name="Adriaenssens E.M."/>
            <person name="Foster-Nyarko E."/>
            <person name="Jarju S."/>
            <person name="Secka A."/>
            <person name="Antonio M."/>
            <person name="Oren A."/>
            <person name="Chaudhuri R.R."/>
            <person name="La Ragione R."/>
            <person name="Hildebrand F."/>
            <person name="Pallen M.J."/>
        </authorList>
    </citation>
    <scope>NUCLEOTIDE SEQUENCE</scope>
    <source>
        <strain evidence="1">1345</strain>
    </source>
</reference>
<evidence type="ECO:0000313" key="2">
    <source>
        <dbReference type="Proteomes" id="UP000886750"/>
    </source>
</evidence>
<accession>A0A9D2CTB4</accession>
<reference evidence="1" key="2">
    <citation type="submission" date="2021-04" db="EMBL/GenBank/DDBJ databases">
        <authorList>
            <person name="Gilroy R."/>
        </authorList>
    </citation>
    <scope>NUCLEOTIDE SEQUENCE</scope>
    <source>
        <strain evidence="1">1345</strain>
    </source>
</reference>
<dbReference type="Proteomes" id="UP000886750">
    <property type="component" value="Unassembled WGS sequence"/>
</dbReference>
<dbReference type="EMBL" id="DXCQ01000050">
    <property type="protein sequence ID" value="HIY97158.1"/>
    <property type="molecule type" value="Genomic_DNA"/>
</dbReference>
<proteinExistence type="predicted"/>
<sequence>MQKLYDSNMKLVGYLSVGAAGRVSVLDSDYRPLGYYYPSSDKTYDKDMRLIGKGNLLTSLLGDVTAEE</sequence>
<dbReference type="AlphaFoldDB" id="A0A9D2CTB4"/>
<comment type="caution">
    <text evidence="1">The sequence shown here is derived from an EMBL/GenBank/DDBJ whole genome shotgun (WGS) entry which is preliminary data.</text>
</comment>
<organism evidence="1 2">
    <name type="scientific">Candidatus Borkfalkia excrementigallinarum</name>
    <dbReference type="NCBI Taxonomy" id="2838506"/>
    <lineage>
        <taxon>Bacteria</taxon>
        <taxon>Bacillati</taxon>
        <taxon>Bacillota</taxon>
        <taxon>Clostridia</taxon>
        <taxon>Christensenellales</taxon>
        <taxon>Christensenellaceae</taxon>
        <taxon>Candidatus Borkfalkia</taxon>
    </lineage>
</organism>